<evidence type="ECO:0000256" key="1">
    <source>
        <dbReference type="SAM" id="SignalP"/>
    </source>
</evidence>
<feature type="chain" id="PRO_5034712797" description="Glycoside hydrolase family 39 protein" evidence="1">
    <location>
        <begin position="20"/>
        <end position="464"/>
    </location>
</feature>
<name>A0A8H4SSM7_9HYPO</name>
<dbReference type="EMBL" id="JABFAI010000388">
    <property type="protein sequence ID" value="KAF4945007.1"/>
    <property type="molecule type" value="Genomic_DNA"/>
</dbReference>
<protein>
    <recommendedName>
        <fullName evidence="4">Glycoside hydrolase family 39 protein</fullName>
    </recommendedName>
</protein>
<keyword evidence="3" id="KW-1185">Reference proteome</keyword>
<proteinExistence type="predicted"/>
<gene>
    <name evidence="2" type="ORF">FGADI_12266</name>
</gene>
<evidence type="ECO:0008006" key="4">
    <source>
        <dbReference type="Google" id="ProtNLM"/>
    </source>
</evidence>
<dbReference type="Proteomes" id="UP000604273">
    <property type="component" value="Unassembled WGS sequence"/>
</dbReference>
<evidence type="ECO:0000313" key="3">
    <source>
        <dbReference type="Proteomes" id="UP000604273"/>
    </source>
</evidence>
<dbReference type="OrthoDB" id="3445803at2759"/>
<reference evidence="2" key="2">
    <citation type="submission" date="2020-05" db="EMBL/GenBank/DDBJ databases">
        <authorList>
            <person name="Kim H.-S."/>
            <person name="Proctor R.H."/>
            <person name="Brown D.W."/>
        </authorList>
    </citation>
    <scope>NUCLEOTIDE SEQUENCE</scope>
    <source>
        <strain evidence="2">NRRL 45417</strain>
    </source>
</reference>
<evidence type="ECO:0000313" key="2">
    <source>
        <dbReference type="EMBL" id="KAF4945007.1"/>
    </source>
</evidence>
<sequence length="464" mass="51668">MQPATLTTLLLALITDVAAQVQGTASVDLSKNHGPAQALGSGFIYGWPDNGTYVDTSIPDSLVTGIKFNANRGGGAQIPSLGWARGGYEGYLGRFNSTLSNYRTTRKYNAEFILLPHDLWGADGGQGSDSPFPGDNGNWTEMELFWNQLVSDLKSHNMLQGLVIDVWNEPDIDIFWDRPWPQFLDYYNRATKILRKTLPKTLLSGPAMAHSPILSDDKWHTWLQSVAGNKTIPDHFSWHQIGAWEREPDTTIPDFTTLRAQYGVPEKPVDVNEYAALDEQNPANSVYYLSQLERHDIRGLRANWGGGSNLHNWMGNLVYSTTGTSEGTYYPNGEWQVYKYYAAMEGQRLLTKASSDLKFDVFATKEGHKIKILAGTRTVKAKYNIEVSGLNAAGLPYKGTVKVRTYQFDWAGPNGKVDGPLDLGEQKYTYSSNTFNGRVDLEPQLMISVNPPRNATAFAYELSI</sequence>
<feature type="signal peptide" evidence="1">
    <location>
        <begin position="1"/>
        <end position="19"/>
    </location>
</feature>
<dbReference type="AlphaFoldDB" id="A0A8H4SSM7"/>
<accession>A0A8H4SSM7</accession>
<dbReference type="InterPro" id="IPR017853">
    <property type="entry name" value="GH"/>
</dbReference>
<reference evidence="2" key="1">
    <citation type="journal article" date="2020" name="BMC Genomics">
        <title>Correction to: Identification and distribution of gene clusters required for synthesis of sphingolipid metabolism inhibitors in diverse species of the filamentous fungus Fusarium.</title>
        <authorList>
            <person name="Kim H.S."/>
            <person name="Lohmar J.M."/>
            <person name="Busman M."/>
            <person name="Brown D.W."/>
            <person name="Naumann T.A."/>
            <person name="Divon H.H."/>
            <person name="Lysoe E."/>
            <person name="Uhlig S."/>
            <person name="Proctor R.H."/>
        </authorList>
    </citation>
    <scope>NUCLEOTIDE SEQUENCE</scope>
    <source>
        <strain evidence="2">NRRL 45417</strain>
    </source>
</reference>
<organism evidence="2 3">
    <name type="scientific">Fusarium gaditjirri</name>
    <dbReference type="NCBI Taxonomy" id="282569"/>
    <lineage>
        <taxon>Eukaryota</taxon>
        <taxon>Fungi</taxon>
        <taxon>Dikarya</taxon>
        <taxon>Ascomycota</taxon>
        <taxon>Pezizomycotina</taxon>
        <taxon>Sordariomycetes</taxon>
        <taxon>Hypocreomycetidae</taxon>
        <taxon>Hypocreales</taxon>
        <taxon>Nectriaceae</taxon>
        <taxon>Fusarium</taxon>
        <taxon>Fusarium nisikadoi species complex</taxon>
    </lineage>
</organism>
<dbReference type="SUPFAM" id="SSF51445">
    <property type="entry name" value="(Trans)glycosidases"/>
    <property type="match status" value="1"/>
</dbReference>
<keyword evidence="1" id="KW-0732">Signal</keyword>
<dbReference type="Gene3D" id="3.20.20.80">
    <property type="entry name" value="Glycosidases"/>
    <property type="match status" value="1"/>
</dbReference>
<comment type="caution">
    <text evidence="2">The sequence shown here is derived from an EMBL/GenBank/DDBJ whole genome shotgun (WGS) entry which is preliminary data.</text>
</comment>